<dbReference type="Proteomes" id="UP001050975">
    <property type="component" value="Unassembled WGS sequence"/>
</dbReference>
<gene>
    <name evidence="1" type="ORF">MiSe_43330</name>
</gene>
<organism evidence="1 2">
    <name type="scientific">Microseira wollei NIES-4236</name>
    <dbReference type="NCBI Taxonomy" id="2530354"/>
    <lineage>
        <taxon>Bacteria</taxon>
        <taxon>Bacillati</taxon>
        <taxon>Cyanobacteriota</taxon>
        <taxon>Cyanophyceae</taxon>
        <taxon>Oscillatoriophycideae</taxon>
        <taxon>Aerosakkonematales</taxon>
        <taxon>Aerosakkonemataceae</taxon>
        <taxon>Microseira</taxon>
    </lineage>
</organism>
<proteinExistence type="predicted"/>
<name>A0AAV3XAT2_9CYAN</name>
<dbReference type="RefSeq" id="WP_226584973.1">
    <property type="nucleotide sequence ID" value="NZ_BLAY01000068.1"/>
</dbReference>
<keyword evidence="2" id="KW-1185">Reference proteome</keyword>
<sequence length="1014" mass="116149">MVNTLAEGDNGLVRLDYSDLLTKILKLLQNHDTKNRFSLSKDGNQLLIDLDEIAFQVASSTIENPLGISASSAKSASVNLSRGVKPFFINQVQQIRDCLKQHVESLLKQEGQDISLEDYVNSLATELKELTGESKTLGFTYPFGKTHEGLQKQRLSVENNASNNCLLKSHKLTITVENTSKFDEEIQASLRNFINLKFSSNQQEDLNDILDELVADRQSDFYILKRLMDTEALGKLQREAKIKYLEFLLEHLDKSRDAIYLKDLIRRLKLIEDYISDVEKEDGHYEVNYAGISVNYKDLFCRAEAFDMLPIIPLIVGYLGETTDENSGKLQFIFGLKLKLGGKVQSQGGETVFDYYLNQIDSNSTEHKESISDSSFKKKFFVEKVLKITLLYYFVFASSDPAGEGYTPESDLEYDPRLVFDQKVLPILKGSDENKKQSILRGLKKKLAQYKVNEKVEKLKKLLLSLLQKDTSLQPRNYPLHISLKKGILEQDASTISKNSTLFKSELRENPKAALKYISVGNSSVDTTSLCNLTANIQISEIHYFSTEDSQSFSMEYDLRNIYTIPVLLVPQDDDCRKIAENISQNNLKQKKLLEFTYNYQRLREQVFNNEDSPKAFVYRVTFSLLAYTTLKVLLDSAKRRLFIPILRLHLSDKQNPAPEEEFMRSLFAVLSHLLNERHRSNCQGFCIRSINQYKIRNGLSSLYSILPKKFKFNTPPTEHQLDKLAIIVVSSRESDRSRSSDYKIANLMGEVVGVQRQSDGTIRLYMSGSFSDNYGSQEIHNHPDVLIDEVNKLYQQGYRHFLYIAKSPYCNTLNMTKTEEDEELFFMSKAVIRSLKGEREDIKIYPIFFDKYYAVNIGKIKASSLYIQDISELETLVKDPSKQAVVFFNLFNGIKVGNEKYYNGVISYATLLNIYEGILDDQDIRMGLMYDNSLKNDLLQFLTLFHFSRYEAAPTQSRNISFKLDPYENLIGDDSVGSLSIFKDMTGRVKFNSLAFLTEVRKALNVQPDSEET</sequence>
<reference evidence="1" key="1">
    <citation type="submission" date="2019-10" db="EMBL/GenBank/DDBJ databases">
        <title>Draft genome sequece of Microseira wollei NIES-4236.</title>
        <authorList>
            <person name="Yamaguchi H."/>
            <person name="Suzuki S."/>
            <person name="Kawachi M."/>
        </authorList>
    </citation>
    <scope>NUCLEOTIDE SEQUENCE</scope>
    <source>
        <strain evidence="1">NIES-4236</strain>
    </source>
</reference>
<dbReference type="AlphaFoldDB" id="A0AAV3XAT2"/>
<dbReference type="EMBL" id="BLAY01000068">
    <property type="protein sequence ID" value="GET39563.1"/>
    <property type="molecule type" value="Genomic_DNA"/>
</dbReference>
<comment type="caution">
    <text evidence="1">The sequence shown here is derived from an EMBL/GenBank/DDBJ whole genome shotgun (WGS) entry which is preliminary data.</text>
</comment>
<protein>
    <submittedName>
        <fullName evidence="1">Uncharacterized protein</fullName>
    </submittedName>
</protein>
<evidence type="ECO:0000313" key="2">
    <source>
        <dbReference type="Proteomes" id="UP001050975"/>
    </source>
</evidence>
<evidence type="ECO:0000313" key="1">
    <source>
        <dbReference type="EMBL" id="GET39563.1"/>
    </source>
</evidence>
<accession>A0AAV3XAT2</accession>